<evidence type="ECO:0000313" key="3">
    <source>
        <dbReference type="Proteomes" id="UP000604825"/>
    </source>
</evidence>
<protein>
    <submittedName>
        <fullName evidence="2">Uncharacterized protein</fullName>
    </submittedName>
</protein>
<feature type="region of interest" description="Disordered" evidence="1">
    <location>
        <begin position="79"/>
        <end position="98"/>
    </location>
</feature>
<reference evidence="2" key="1">
    <citation type="submission" date="2020-10" db="EMBL/GenBank/DDBJ databases">
        <authorList>
            <person name="Han B."/>
            <person name="Lu T."/>
            <person name="Zhao Q."/>
            <person name="Huang X."/>
            <person name="Zhao Y."/>
        </authorList>
    </citation>
    <scope>NUCLEOTIDE SEQUENCE</scope>
</reference>
<dbReference type="AlphaFoldDB" id="A0A811SFP9"/>
<dbReference type="EMBL" id="CAJGYO010000019">
    <property type="protein sequence ID" value="CAD6339635.1"/>
    <property type="molecule type" value="Genomic_DNA"/>
</dbReference>
<feature type="region of interest" description="Disordered" evidence="1">
    <location>
        <begin position="54"/>
        <end position="74"/>
    </location>
</feature>
<gene>
    <name evidence="2" type="ORF">NCGR_LOCUS63733</name>
</gene>
<evidence type="ECO:0000313" key="2">
    <source>
        <dbReference type="EMBL" id="CAD6339635.1"/>
    </source>
</evidence>
<keyword evidence="3" id="KW-1185">Reference proteome</keyword>
<sequence>MPYLDARERHAELLLGDEDGPLLPAVAEHLLCVDEPAPCEDLVPDALRRSTLSGDDGLLGSVEVGHEDPRGRESRLRLGVRGQRGEGRRRSSTEQAGLESLALRPLHCARSSTAAAFRGSRGQYSTTTLDKNLSMPPPLAAGPAAFAVVVAHSPQPPL</sequence>
<proteinExistence type="predicted"/>
<comment type="caution">
    <text evidence="2">The sequence shown here is derived from an EMBL/GenBank/DDBJ whole genome shotgun (WGS) entry which is preliminary data.</text>
</comment>
<feature type="compositionally biased region" description="Basic and acidic residues" evidence="1">
    <location>
        <begin position="64"/>
        <end position="74"/>
    </location>
</feature>
<name>A0A811SFP9_9POAL</name>
<organism evidence="2 3">
    <name type="scientific">Miscanthus lutarioriparius</name>
    <dbReference type="NCBI Taxonomy" id="422564"/>
    <lineage>
        <taxon>Eukaryota</taxon>
        <taxon>Viridiplantae</taxon>
        <taxon>Streptophyta</taxon>
        <taxon>Embryophyta</taxon>
        <taxon>Tracheophyta</taxon>
        <taxon>Spermatophyta</taxon>
        <taxon>Magnoliopsida</taxon>
        <taxon>Liliopsida</taxon>
        <taxon>Poales</taxon>
        <taxon>Poaceae</taxon>
        <taxon>PACMAD clade</taxon>
        <taxon>Panicoideae</taxon>
        <taxon>Andropogonodae</taxon>
        <taxon>Andropogoneae</taxon>
        <taxon>Saccharinae</taxon>
        <taxon>Miscanthus</taxon>
    </lineage>
</organism>
<dbReference type="Proteomes" id="UP000604825">
    <property type="component" value="Unassembled WGS sequence"/>
</dbReference>
<accession>A0A811SFP9</accession>
<evidence type="ECO:0000256" key="1">
    <source>
        <dbReference type="SAM" id="MobiDB-lite"/>
    </source>
</evidence>
<feature type="compositionally biased region" description="Basic and acidic residues" evidence="1">
    <location>
        <begin position="83"/>
        <end position="92"/>
    </location>
</feature>